<keyword evidence="3" id="KW-1185">Reference proteome</keyword>
<gene>
    <name evidence="2" type="ORF">GCM10011609_30790</name>
</gene>
<comment type="caution">
    <text evidence="2">The sequence shown here is derived from an EMBL/GenBank/DDBJ whole genome shotgun (WGS) entry which is preliminary data.</text>
</comment>
<sequence length="214" mass="23527">MAAQHLQALPRHHPVQAGHVRERRRALAADLDAVVVQRAGHPPRDHQRVRVRQRETDHRHPDHVLAAVERRVDLLRPHRAHQRGVVVPVHPLAAHHPVQQEPLPAVGALPSVLPVRGQVTPHRGGVDTGGRGEDAAQFQHVPGFAGLRELAQHTGRAAQVLPRQCRQRRHLLDAHPAVGPAPPDLGGRQRGPVAGVFERDHPHTRGTARSNARV</sequence>
<evidence type="ECO:0000313" key="3">
    <source>
        <dbReference type="Proteomes" id="UP000597656"/>
    </source>
</evidence>
<organism evidence="2 3">
    <name type="scientific">Lentzea pudingi</name>
    <dbReference type="NCBI Taxonomy" id="1789439"/>
    <lineage>
        <taxon>Bacteria</taxon>
        <taxon>Bacillati</taxon>
        <taxon>Actinomycetota</taxon>
        <taxon>Actinomycetes</taxon>
        <taxon>Pseudonocardiales</taxon>
        <taxon>Pseudonocardiaceae</taxon>
        <taxon>Lentzea</taxon>
    </lineage>
</organism>
<name>A0ABQ2HVS2_9PSEU</name>
<feature type="region of interest" description="Disordered" evidence="1">
    <location>
        <begin position="40"/>
        <end position="59"/>
    </location>
</feature>
<feature type="region of interest" description="Disordered" evidence="1">
    <location>
        <begin position="176"/>
        <end position="214"/>
    </location>
</feature>
<dbReference type="EMBL" id="BMNC01000003">
    <property type="protein sequence ID" value="GGM91404.1"/>
    <property type="molecule type" value="Genomic_DNA"/>
</dbReference>
<evidence type="ECO:0000256" key="1">
    <source>
        <dbReference type="SAM" id="MobiDB-lite"/>
    </source>
</evidence>
<evidence type="ECO:0000313" key="2">
    <source>
        <dbReference type="EMBL" id="GGM91404.1"/>
    </source>
</evidence>
<proteinExistence type="predicted"/>
<dbReference type="Proteomes" id="UP000597656">
    <property type="component" value="Unassembled WGS sequence"/>
</dbReference>
<feature type="compositionally biased region" description="Basic and acidic residues" evidence="1">
    <location>
        <begin position="42"/>
        <end position="59"/>
    </location>
</feature>
<accession>A0ABQ2HVS2</accession>
<reference evidence="3" key="1">
    <citation type="journal article" date="2019" name="Int. J. Syst. Evol. Microbiol.">
        <title>The Global Catalogue of Microorganisms (GCM) 10K type strain sequencing project: providing services to taxonomists for standard genome sequencing and annotation.</title>
        <authorList>
            <consortium name="The Broad Institute Genomics Platform"/>
            <consortium name="The Broad Institute Genome Sequencing Center for Infectious Disease"/>
            <person name="Wu L."/>
            <person name="Ma J."/>
        </authorList>
    </citation>
    <scope>NUCLEOTIDE SEQUENCE [LARGE SCALE GENOMIC DNA]</scope>
    <source>
        <strain evidence="3">CGMCC 4.7319</strain>
    </source>
</reference>
<protein>
    <submittedName>
        <fullName evidence="2">Uncharacterized protein</fullName>
    </submittedName>
</protein>